<evidence type="ECO:0000313" key="5">
    <source>
        <dbReference type="Proteomes" id="UP000010420"/>
    </source>
</evidence>
<evidence type="ECO:0000259" key="2">
    <source>
        <dbReference type="Pfam" id="PF12905"/>
    </source>
</evidence>
<dbReference type="InterPro" id="IPR040633">
    <property type="entry name" value="Gal_mutarotas_3"/>
</dbReference>
<feature type="domain" description="Endo-alpha-N-acetylgalactosaminidase" evidence="2">
    <location>
        <begin position="742"/>
        <end position="951"/>
    </location>
</feature>
<dbReference type="GO" id="GO:0030246">
    <property type="term" value="F:carbohydrate binding"/>
    <property type="evidence" value="ECO:0007669"/>
    <property type="project" value="InterPro"/>
</dbReference>
<evidence type="ECO:0000259" key="1">
    <source>
        <dbReference type="Pfam" id="PF07532"/>
    </source>
</evidence>
<keyword evidence="5" id="KW-1185">Reference proteome</keyword>
<dbReference type="AlphaFoldDB" id="L1Q476"/>
<dbReference type="InterPro" id="IPR011081">
    <property type="entry name" value="Big_4"/>
</dbReference>
<reference evidence="4 5" key="1">
    <citation type="submission" date="2012-05" db="EMBL/GenBank/DDBJ databases">
        <authorList>
            <person name="Weinstock G."/>
            <person name="Sodergren E."/>
            <person name="Lobos E.A."/>
            <person name="Fulton L."/>
            <person name="Fulton R."/>
            <person name="Courtney L."/>
            <person name="Fronick C."/>
            <person name="O'Laughlin M."/>
            <person name="Godfrey J."/>
            <person name="Wilson R.M."/>
            <person name="Miner T."/>
            <person name="Farmer C."/>
            <person name="Delehaunty K."/>
            <person name="Cordes M."/>
            <person name="Minx P."/>
            <person name="Tomlinson C."/>
            <person name="Chen J."/>
            <person name="Wollam A."/>
            <person name="Pepin K.H."/>
            <person name="Bhonagiri V."/>
            <person name="Zhang X."/>
            <person name="Suruliraj S."/>
            <person name="Warren W."/>
            <person name="Mitreva M."/>
            <person name="Mardis E.R."/>
            <person name="Wilson R.K."/>
        </authorList>
    </citation>
    <scope>NUCLEOTIDE SEQUENCE [LARGE SCALE GENOMIC DNA]</scope>
    <source>
        <strain evidence="4 5">DSM 1785</strain>
    </source>
</reference>
<feature type="domain" description="Bacterial Ig-like" evidence="1">
    <location>
        <begin position="250"/>
        <end position="307"/>
    </location>
</feature>
<dbReference type="CDD" id="cd14244">
    <property type="entry name" value="GH_101_like"/>
    <property type="match status" value="1"/>
</dbReference>
<dbReference type="Gene3D" id="2.60.120.870">
    <property type="match status" value="2"/>
</dbReference>
<dbReference type="Pfam" id="PF18080">
    <property type="entry name" value="Gal_mutarotas_3"/>
    <property type="match status" value="1"/>
</dbReference>
<dbReference type="HOGENOM" id="CLU_287656_0_0_9"/>
<dbReference type="RefSeq" id="WP_005215983.1">
    <property type="nucleotide sequence ID" value="NZ_KB291711.1"/>
</dbReference>
<feature type="non-terminal residue" evidence="4">
    <location>
        <position position="951"/>
    </location>
</feature>
<sequence>MLKRNTMNKNIALIIAAAVIVGQIPVSVLAENNTLAIGEGVEAVEASGVDEAEVYVEDYAYNQDYNDFSSTSWTKFSGDGTIAKNYDAGELEIKRSGNAKLIFVEDQSPSLKNFEAEVRFQLNPQDGEAVGRFGLVFRGTSLNSHGFIGYNGGQEPGKWLIESPDAWNDQIQGPVLEAGQWVTMKVKVIDSTVILTVNGEEIYNDVVSLNGFPTTAGQFGYRTWYDNKDIKVDYLKIKSLDETGTEISSVEEINVETIAQSRPELPYKVNVTYPDGTTGEEIVIWDYINPESYAQAGSFVVEGTIKGASATSPKAKANITVRDKATYSTDFETAETSGDWEVLQGGGTPTISGGNIKVPMNGVSVAADMACPDVKNFVYETDFTTSTNDGRIGLAFRVKDKDNWGAVCYDAGNWVWKSAIGGAGSWGSFTGSKKLEANITYRMKLEVKDAKMTLSIDGEVIGSATSDKIPTEAGKIGLAGWFGNKTVTLDDVFVEELVDTNGEQTAGDIQTIESDVMTVKLDSKFPRVVEYNWKSDDSTLVGQEDIYNYVNINGKDYEPVVESVVADNKATYTMTIDEIGVTLTTVMSVEDNKVRIEITDIEENSNFVVKKVSLPKHSFASVRDDNGGAIAGVLSTGAWHQITDEMANVSDIQPSEKAKTYAFINDNDFAITMNNNVIEYSSRILLNTVNRNGYKSTGMGTGTWTYREEIENGVGYYSYEDNLWAEAYITKDMNDDNSVDWQDAAIEYRNKVEAPMGGEYIKDSLSYIAFNIGYTQSPFLRTLDTVKKISNYTDGFGQMVLEKGYQGEGHDDVIPDYGGHIGIRQGGVEDFNTLIEEGAKYNARFGVHVNATEYQKDAFEYPEEIVNENAPGWGWLDQSYYVNQRADITTGELFRRLDMLKDDVPNLGWVYVDVYTGNGWNAHQLGEKLNDLDFQVATEFHSPLEEHVTWT</sequence>
<name>L1Q476_9CLOT</name>
<dbReference type="Proteomes" id="UP000010420">
    <property type="component" value="Unassembled WGS sequence"/>
</dbReference>
<dbReference type="eggNOG" id="COG1409">
    <property type="taxonomic scope" value="Bacteria"/>
</dbReference>
<comment type="caution">
    <text evidence="4">The sequence shown here is derived from an EMBL/GenBank/DDBJ whole genome shotgun (WGS) entry which is preliminary data.</text>
</comment>
<dbReference type="Gene3D" id="2.70.98.10">
    <property type="match status" value="1"/>
</dbReference>
<evidence type="ECO:0000313" key="4">
    <source>
        <dbReference type="EMBL" id="EKY22402.1"/>
    </source>
</evidence>
<organism evidence="4 5">
    <name type="scientific">Clostridium celatum DSM 1785</name>
    <dbReference type="NCBI Taxonomy" id="545697"/>
    <lineage>
        <taxon>Bacteria</taxon>
        <taxon>Bacillati</taxon>
        <taxon>Bacillota</taxon>
        <taxon>Clostridia</taxon>
        <taxon>Eubacteriales</taxon>
        <taxon>Clostridiaceae</taxon>
        <taxon>Clostridium</taxon>
    </lineage>
</organism>
<accession>L1Q476</accession>
<protein>
    <submittedName>
        <fullName evidence="4">Bacterial group 4 Ig-like protein</fullName>
    </submittedName>
</protein>
<dbReference type="Pfam" id="PF12905">
    <property type="entry name" value="Glyco_hydro_101"/>
    <property type="match status" value="1"/>
</dbReference>
<dbReference type="STRING" id="545697.HMPREF0216_03243"/>
<dbReference type="EMBL" id="AMEZ01000126">
    <property type="protein sequence ID" value="EKY22402.1"/>
    <property type="molecule type" value="Genomic_DNA"/>
</dbReference>
<dbReference type="eggNOG" id="COG0366">
    <property type="taxonomic scope" value="Bacteria"/>
</dbReference>
<dbReference type="Gene3D" id="3.20.20.80">
    <property type="entry name" value="Glycosidases"/>
    <property type="match status" value="1"/>
</dbReference>
<dbReference type="GO" id="GO:0033926">
    <property type="term" value="F:endo-alpha-N-acetylgalactosaminidase activity"/>
    <property type="evidence" value="ECO:0007669"/>
    <property type="project" value="InterPro"/>
</dbReference>
<dbReference type="InterPro" id="IPR014718">
    <property type="entry name" value="GH-type_carb-bd"/>
</dbReference>
<gene>
    <name evidence="4" type="ORF">HMPREF0216_03243</name>
</gene>
<evidence type="ECO:0000259" key="3">
    <source>
        <dbReference type="Pfam" id="PF18080"/>
    </source>
</evidence>
<feature type="domain" description="Galactose mutarotase-like fold" evidence="3">
    <location>
        <begin position="512"/>
        <end position="741"/>
    </location>
</feature>
<dbReference type="InterPro" id="IPR013320">
    <property type="entry name" value="ConA-like_dom_sf"/>
</dbReference>
<dbReference type="InterPro" id="IPR025706">
    <property type="entry name" value="Endoa_GalNAc"/>
</dbReference>
<dbReference type="SUPFAM" id="SSF49899">
    <property type="entry name" value="Concanavalin A-like lectins/glucanases"/>
    <property type="match status" value="1"/>
</dbReference>
<dbReference type="Pfam" id="PF07532">
    <property type="entry name" value="Big_4"/>
    <property type="match status" value="1"/>
</dbReference>
<proteinExistence type="predicted"/>